<protein>
    <submittedName>
        <fullName evidence="2">Uncharacterized protein</fullName>
    </submittedName>
</protein>
<dbReference type="OrthoDB" id="15316at2"/>
<proteinExistence type="predicted"/>
<reference evidence="2 3" key="1">
    <citation type="journal article" date="2010" name="J. Bacteriol.">
        <title>Complete genome sequence of the thermophilic, obligately chemolithoautotrophic hydrogen-oxidizing bacterium Hydrogenobacter thermophilus TK-6.</title>
        <authorList>
            <person name="Arai H."/>
            <person name="Kanbe H."/>
            <person name="Ishii M."/>
            <person name="Igarashi Y."/>
        </authorList>
    </citation>
    <scope>NUCLEOTIDE SEQUENCE [LARGE SCALE GENOMIC DNA]</scope>
    <source>
        <strain evidence="3">DSM 6534 / IAM 12695 / TK-6 [Tokyo]</strain>
    </source>
</reference>
<dbReference type="KEGG" id="hth:HTH_1862"/>
<dbReference type="Proteomes" id="UP000002574">
    <property type="component" value="Chromosome"/>
</dbReference>
<evidence type="ECO:0000313" key="2">
    <source>
        <dbReference type="EMBL" id="BAI70306.1"/>
    </source>
</evidence>
<evidence type="ECO:0000313" key="3">
    <source>
        <dbReference type="Proteomes" id="UP000002574"/>
    </source>
</evidence>
<name>D3DKF4_HYDTT</name>
<evidence type="ECO:0000256" key="1">
    <source>
        <dbReference type="SAM" id="MobiDB-lite"/>
    </source>
</evidence>
<dbReference type="SUPFAM" id="SSF48452">
    <property type="entry name" value="TPR-like"/>
    <property type="match status" value="1"/>
</dbReference>
<dbReference type="AlphaFoldDB" id="D3DKF4"/>
<dbReference type="InterPro" id="IPR011990">
    <property type="entry name" value="TPR-like_helical_dom_sf"/>
</dbReference>
<sequence>MRVKFRVSIYKDGKKLKKVDLVGKKDPFSIGLRYILEFKYLEATKWLMLSEDSYEKYFLLGLINQALGQDHQAKEFFQEAEKHPPKTSYTFQIEHPQSSSL</sequence>
<dbReference type="KEGG" id="hte:Hydth_1845"/>
<gene>
    <name evidence="2" type="ordered locus">HTH_1862</name>
</gene>
<dbReference type="EMBL" id="AP011112">
    <property type="protein sequence ID" value="BAI70306.1"/>
    <property type="molecule type" value="Genomic_DNA"/>
</dbReference>
<feature type="compositionally biased region" description="Polar residues" evidence="1">
    <location>
        <begin position="87"/>
        <end position="101"/>
    </location>
</feature>
<keyword evidence="3" id="KW-1185">Reference proteome</keyword>
<feature type="region of interest" description="Disordered" evidence="1">
    <location>
        <begin position="82"/>
        <end position="101"/>
    </location>
</feature>
<dbReference type="RefSeq" id="WP_012964486.1">
    <property type="nucleotide sequence ID" value="NC_013799.1"/>
</dbReference>
<organism evidence="2 3">
    <name type="scientific">Hydrogenobacter thermophilus (strain DSM 6534 / IAM 12695 / TK-6)</name>
    <dbReference type="NCBI Taxonomy" id="608538"/>
    <lineage>
        <taxon>Bacteria</taxon>
        <taxon>Pseudomonadati</taxon>
        <taxon>Aquificota</taxon>
        <taxon>Aquificia</taxon>
        <taxon>Aquificales</taxon>
        <taxon>Aquificaceae</taxon>
        <taxon>Hydrogenobacter</taxon>
    </lineage>
</organism>
<accession>D3DKF4</accession>
<dbReference type="STRING" id="608538.HTH_1862"/>